<sequence>MKYIYSFLFFIPFVFVFGKDKAKLSYDGIRKNYENYAENDISAFAFINPYIQKAKKEKKYPELFQAYRDAVFYSKSNSRKITYADSCLDAAYKSGSDDRVATAYVLKGSVYYAKMRSYKAALDEYLMAYKYSKNTGDLYLKYKIAYHLGVVKNYLGYYDEALELFKPSIAFFESESKNKNLHQFQIFNNRKGYLNSLHQIIICYRNKGNYEKADSLINIGLRQTFNNRDFVQERSYFLKCKGLLEYHNNNYQAAINYLQQSLSLMKNDFAWAAVDFLYIGKSHLALGNEHLAITNFKKIDSIFEKSNFILPEIRENYELLINYYKDKNDAKNQLFYTTQLLKADSLISQDFAYLSPKVHREYDTTTLLDEKGKLEKANSWGIFFIILLLLSTVFLAVILYKKYQKEKIILQKYALLQKKLQNQDYILENRFSNDNIQDRKTVHVAETLKKILLEKLKKFEENKDFNQKGLTIQKLAAQLETNSIYLSQVIKEYRGMTFNKYVTNLRIRNITYLLYEKRIYLNYTIESLAKECGIASRQNFSDLFYEINGIRPTDFIRKRKKQLENKADNESLKDVPGLLPDN</sequence>
<evidence type="ECO:0000313" key="4">
    <source>
        <dbReference type="Proteomes" id="UP000187261"/>
    </source>
</evidence>
<dbReference type="Proteomes" id="UP000187261">
    <property type="component" value="Unassembled WGS sequence"/>
</dbReference>
<dbReference type="GO" id="GO:0043565">
    <property type="term" value="F:sequence-specific DNA binding"/>
    <property type="evidence" value="ECO:0007669"/>
    <property type="project" value="InterPro"/>
</dbReference>
<reference evidence="4" key="1">
    <citation type="submission" date="2016-10" db="EMBL/GenBank/DDBJ databases">
        <authorList>
            <person name="Varghese N."/>
            <person name="Submissions S."/>
        </authorList>
    </citation>
    <scope>NUCLEOTIDE SEQUENCE [LARGE SCALE GENOMIC DNA]</scope>
    <source>
        <strain evidence="4">DSM 19482</strain>
    </source>
</reference>
<dbReference type="SMART" id="SM00028">
    <property type="entry name" value="TPR"/>
    <property type="match status" value="4"/>
</dbReference>
<keyword evidence="1" id="KW-0812">Transmembrane</keyword>
<evidence type="ECO:0000259" key="2">
    <source>
        <dbReference type="PROSITE" id="PS01124"/>
    </source>
</evidence>
<protein>
    <submittedName>
        <fullName evidence="3">Helix-turn-helix domain-containing protein</fullName>
    </submittedName>
</protein>
<keyword evidence="1" id="KW-0472">Membrane</keyword>
<dbReference type="OrthoDB" id="5295174at2"/>
<name>A0A1U7Q1G5_9FLAO</name>
<keyword evidence="1" id="KW-1133">Transmembrane helix</keyword>
<dbReference type="Gene3D" id="1.10.10.60">
    <property type="entry name" value="Homeodomain-like"/>
    <property type="match status" value="2"/>
</dbReference>
<gene>
    <name evidence="3" type="ORF">SAMN05660493_03219</name>
</gene>
<organism evidence="3 4">
    <name type="scientific">Epilithonimonas bovis DSM 19482</name>
    <dbReference type="NCBI Taxonomy" id="1121284"/>
    <lineage>
        <taxon>Bacteria</taxon>
        <taxon>Pseudomonadati</taxon>
        <taxon>Bacteroidota</taxon>
        <taxon>Flavobacteriia</taxon>
        <taxon>Flavobacteriales</taxon>
        <taxon>Weeksellaceae</taxon>
        <taxon>Chryseobacterium group</taxon>
        <taxon>Epilithonimonas</taxon>
    </lineage>
</organism>
<dbReference type="GO" id="GO:0003700">
    <property type="term" value="F:DNA-binding transcription factor activity"/>
    <property type="evidence" value="ECO:0007669"/>
    <property type="project" value="InterPro"/>
</dbReference>
<dbReference type="InterPro" id="IPR011990">
    <property type="entry name" value="TPR-like_helical_dom_sf"/>
</dbReference>
<dbReference type="SUPFAM" id="SSF48452">
    <property type="entry name" value="TPR-like"/>
    <property type="match status" value="1"/>
</dbReference>
<proteinExistence type="predicted"/>
<keyword evidence="4" id="KW-1185">Reference proteome</keyword>
<dbReference type="SMART" id="SM00342">
    <property type="entry name" value="HTH_ARAC"/>
    <property type="match status" value="1"/>
</dbReference>
<accession>A0A1U7Q1G5</accession>
<dbReference type="InterPro" id="IPR019734">
    <property type="entry name" value="TPR_rpt"/>
</dbReference>
<evidence type="ECO:0000313" key="3">
    <source>
        <dbReference type="EMBL" id="SIT98680.1"/>
    </source>
</evidence>
<dbReference type="AlphaFoldDB" id="A0A1U7Q1G5"/>
<dbReference type="STRING" id="1121284.SAMN05660493_03219"/>
<evidence type="ECO:0000256" key="1">
    <source>
        <dbReference type="SAM" id="Phobius"/>
    </source>
</evidence>
<dbReference type="InterPro" id="IPR018060">
    <property type="entry name" value="HTH_AraC"/>
</dbReference>
<feature type="domain" description="HTH araC/xylS-type" evidence="2">
    <location>
        <begin position="454"/>
        <end position="558"/>
    </location>
</feature>
<dbReference type="PROSITE" id="PS01124">
    <property type="entry name" value="HTH_ARAC_FAMILY_2"/>
    <property type="match status" value="1"/>
</dbReference>
<dbReference type="Pfam" id="PF12833">
    <property type="entry name" value="HTH_18"/>
    <property type="match status" value="1"/>
</dbReference>
<feature type="transmembrane region" description="Helical" evidence="1">
    <location>
        <begin position="380"/>
        <end position="400"/>
    </location>
</feature>
<dbReference type="EMBL" id="FTPU01000062">
    <property type="protein sequence ID" value="SIT98680.1"/>
    <property type="molecule type" value="Genomic_DNA"/>
</dbReference>
<dbReference type="Gene3D" id="1.25.40.10">
    <property type="entry name" value="Tetratricopeptide repeat domain"/>
    <property type="match status" value="2"/>
</dbReference>